<organism evidence="2 3">
    <name type="scientific">Acetobacteroides hydrogenigenes</name>
    <dbReference type="NCBI Taxonomy" id="979970"/>
    <lineage>
        <taxon>Bacteria</taxon>
        <taxon>Pseudomonadati</taxon>
        <taxon>Bacteroidota</taxon>
        <taxon>Bacteroidia</taxon>
        <taxon>Bacteroidales</taxon>
        <taxon>Rikenellaceae</taxon>
        <taxon>Acetobacteroides</taxon>
    </lineage>
</organism>
<reference evidence="2 3" key="1">
    <citation type="submission" date="2019-03" db="EMBL/GenBank/DDBJ databases">
        <title>Genomic Encyclopedia of Archaeal and Bacterial Type Strains, Phase II (KMG-II): from individual species to whole genera.</title>
        <authorList>
            <person name="Goeker M."/>
        </authorList>
    </citation>
    <scope>NUCLEOTIDE SEQUENCE [LARGE SCALE GENOMIC DNA]</scope>
    <source>
        <strain evidence="2 3">RL-C</strain>
    </source>
</reference>
<evidence type="ECO:0000259" key="1">
    <source>
        <dbReference type="PROSITE" id="PS51857"/>
    </source>
</evidence>
<dbReference type="InterPro" id="IPR002059">
    <property type="entry name" value="CSP_DNA-bd"/>
</dbReference>
<dbReference type="EMBL" id="SLWB01000008">
    <property type="protein sequence ID" value="TCN66667.1"/>
    <property type="molecule type" value="Genomic_DNA"/>
</dbReference>
<proteinExistence type="predicted"/>
<dbReference type="PANTHER" id="PTHR35458">
    <property type="entry name" value="SLR0755 PROTEIN"/>
    <property type="match status" value="1"/>
</dbReference>
<name>A0A4R2EFB1_9BACT</name>
<keyword evidence="3" id="KW-1185">Reference proteome</keyword>
<dbReference type="Pfam" id="PF00313">
    <property type="entry name" value="CSD"/>
    <property type="match status" value="1"/>
</dbReference>
<dbReference type="PANTHER" id="PTHR35458:SF8">
    <property type="entry name" value="SLR0650 PROTEIN"/>
    <property type="match status" value="1"/>
</dbReference>
<accession>A0A4R2EFB1</accession>
<dbReference type="OrthoDB" id="1466775at2"/>
<dbReference type="SUPFAM" id="SSF50249">
    <property type="entry name" value="Nucleic acid-binding proteins"/>
    <property type="match status" value="1"/>
</dbReference>
<comment type="caution">
    <text evidence="2">The sequence shown here is derived from an EMBL/GenBank/DDBJ whole genome shotgun (WGS) entry which is preliminary data.</text>
</comment>
<gene>
    <name evidence="2" type="ORF">CLV25_1085</name>
</gene>
<sequence length="311" mass="35779">MNNGCASSLKRIGVFYDGNYFLQVSNYYNYVHPRKRRLSISGLHYYIRHLVAKEENVDIKLCKIADAHYFRCRYSAQDASQRGNQLYYDRVFDDILMSEGVITHYLPFKNNFGKKEERGIDVWLALEAFELAIYKQFDIVVLIASNGDYVPLVRKLNTLGTRVMVLGWEFEYTNDEGQKVVTKTSQDLLEEVSYPVPMHTEIDENEEDSEIVDNLFVSNESTPKPVIATNITAAAPKSKVSIASEDYQEGEILSLKNGYGFIKHPNNNLFFHYLDLQDVDFNDLMPGDPVEFTIEQNIHGQDVAKNVRKIE</sequence>
<evidence type="ECO:0000313" key="3">
    <source>
        <dbReference type="Proteomes" id="UP000294830"/>
    </source>
</evidence>
<dbReference type="GO" id="GO:0004540">
    <property type="term" value="F:RNA nuclease activity"/>
    <property type="evidence" value="ECO:0007669"/>
    <property type="project" value="InterPro"/>
</dbReference>
<dbReference type="InterPro" id="IPR047140">
    <property type="entry name" value="LabA"/>
</dbReference>
<dbReference type="AlphaFoldDB" id="A0A4R2EFB1"/>
<dbReference type="GO" id="GO:0003676">
    <property type="term" value="F:nucleic acid binding"/>
    <property type="evidence" value="ECO:0007669"/>
    <property type="project" value="InterPro"/>
</dbReference>
<dbReference type="Proteomes" id="UP000294830">
    <property type="component" value="Unassembled WGS sequence"/>
</dbReference>
<dbReference type="InterPro" id="IPR021139">
    <property type="entry name" value="NYN"/>
</dbReference>
<dbReference type="Gene3D" id="3.40.50.1010">
    <property type="entry name" value="5'-nuclease"/>
    <property type="match status" value="1"/>
</dbReference>
<dbReference type="PROSITE" id="PS51857">
    <property type="entry name" value="CSD_2"/>
    <property type="match status" value="1"/>
</dbReference>
<feature type="domain" description="CSD" evidence="1">
    <location>
        <begin position="247"/>
        <end position="309"/>
    </location>
</feature>
<evidence type="ECO:0000313" key="2">
    <source>
        <dbReference type="EMBL" id="TCN66667.1"/>
    </source>
</evidence>
<dbReference type="Pfam" id="PF01936">
    <property type="entry name" value="NYN"/>
    <property type="match status" value="1"/>
</dbReference>
<dbReference type="RefSeq" id="WP_131839368.1">
    <property type="nucleotide sequence ID" value="NZ_SLWB01000008.1"/>
</dbReference>
<protein>
    <submittedName>
        <fullName evidence="2">Cold-shock-like DNA binding protein</fullName>
    </submittedName>
</protein>
<dbReference type="InterPro" id="IPR012340">
    <property type="entry name" value="NA-bd_OB-fold"/>
</dbReference>
<dbReference type="Gene3D" id="2.40.50.140">
    <property type="entry name" value="Nucleic acid-binding proteins"/>
    <property type="match status" value="1"/>
</dbReference>